<dbReference type="PANTHER" id="PTHR43022">
    <property type="entry name" value="PROTEIN SMF"/>
    <property type="match status" value="1"/>
</dbReference>
<dbReference type="InterPro" id="IPR003488">
    <property type="entry name" value="DprA"/>
</dbReference>
<name>A0A7Y9GKH2_9MICO</name>
<dbReference type="EMBL" id="JACCBV010000001">
    <property type="protein sequence ID" value="NYE18109.1"/>
    <property type="molecule type" value="Genomic_DNA"/>
</dbReference>
<reference evidence="3 4" key="1">
    <citation type="submission" date="2020-07" db="EMBL/GenBank/DDBJ databases">
        <title>Sequencing the genomes of 1000 actinobacteria strains.</title>
        <authorList>
            <person name="Klenk H.-P."/>
        </authorList>
    </citation>
    <scope>NUCLEOTIDE SEQUENCE [LARGE SCALE GENOMIC DNA]</scope>
    <source>
        <strain evidence="3 4">DSM 24662</strain>
    </source>
</reference>
<comment type="caution">
    <text evidence="3">The sequence shown here is derived from an EMBL/GenBank/DDBJ whole genome shotgun (WGS) entry which is preliminary data.</text>
</comment>
<feature type="domain" description="Smf/DprA SLOG" evidence="2">
    <location>
        <begin position="3"/>
        <end position="168"/>
    </location>
</feature>
<accession>A0A7Y9GKH2</accession>
<gene>
    <name evidence="3" type="ORF">BJ991_000137</name>
</gene>
<dbReference type="SUPFAM" id="SSF102405">
    <property type="entry name" value="MCP/YpsA-like"/>
    <property type="match status" value="1"/>
</dbReference>
<dbReference type="PANTHER" id="PTHR43022:SF1">
    <property type="entry name" value="PROTEIN SMF"/>
    <property type="match status" value="1"/>
</dbReference>
<dbReference type="GO" id="GO:0009294">
    <property type="term" value="P:DNA-mediated transformation"/>
    <property type="evidence" value="ECO:0007669"/>
    <property type="project" value="InterPro"/>
</dbReference>
<protein>
    <submittedName>
        <fullName evidence="3">DNA protecting protein DprA</fullName>
    </submittedName>
</protein>
<dbReference type="Pfam" id="PF02481">
    <property type="entry name" value="DNA_processg_A"/>
    <property type="match status" value="1"/>
</dbReference>
<organism evidence="3 4">
    <name type="scientific">Microbacterium immunditiarum</name>
    <dbReference type="NCBI Taxonomy" id="337480"/>
    <lineage>
        <taxon>Bacteria</taxon>
        <taxon>Bacillati</taxon>
        <taxon>Actinomycetota</taxon>
        <taxon>Actinomycetes</taxon>
        <taxon>Micrococcales</taxon>
        <taxon>Microbacteriaceae</taxon>
        <taxon>Microbacterium</taxon>
    </lineage>
</organism>
<sequence>MEGSRAATSYGEHVATELTTALVERGHAIITGAAYGIEAAATRATLTALGTPIAVLAGGIDRPYPAGHTSLLERVAATGAVISEVPPRHTPTKWRFLARGRILAALAQQIVIVEAGWRSGALNTATHAIALDRFLGAVPGPITSAASAGCHRVIRELDAHLVTSADDIPTVDNT</sequence>
<evidence type="ECO:0000313" key="3">
    <source>
        <dbReference type="EMBL" id="NYE18109.1"/>
    </source>
</evidence>
<evidence type="ECO:0000256" key="1">
    <source>
        <dbReference type="ARBA" id="ARBA00006525"/>
    </source>
</evidence>
<dbReference type="InterPro" id="IPR057666">
    <property type="entry name" value="DrpA_SLOG"/>
</dbReference>
<dbReference type="AlphaFoldDB" id="A0A7Y9GKH2"/>
<proteinExistence type="inferred from homology"/>
<dbReference type="Gene3D" id="3.40.50.450">
    <property type="match status" value="1"/>
</dbReference>
<comment type="similarity">
    <text evidence="1">Belongs to the DprA/Smf family.</text>
</comment>
<evidence type="ECO:0000313" key="4">
    <source>
        <dbReference type="Proteomes" id="UP000576969"/>
    </source>
</evidence>
<evidence type="ECO:0000259" key="2">
    <source>
        <dbReference type="Pfam" id="PF02481"/>
    </source>
</evidence>
<keyword evidence="4" id="KW-1185">Reference proteome</keyword>
<dbReference type="Proteomes" id="UP000576969">
    <property type="component" value="Unassembled WGS sequence"/>
</dbReference>